<dbReference type="RefSeq" id="WP_011143093.1">
    <property type="nucleotide sequence ID" value="NC_005125.1"/>
</dbReference>
<dbReference type="InterPro" id="IPR027417">
    <property type="entry name" value="P-loop_NTPase"/>
</dbReference>
<dbReference type="eggNOG" id="COG3367">
    <property type="taxonomic scope" value="Bacteria"/>
</dbReference>
<dbReference type="PhylomeDB" id="Q7NC79"/>
<accession>Q7NC79</accession>
<dbReference type="HOGENOM" id="CLU_059741_0_1_3"/>
<dbReference type="PANTHER" id="PTHR40690">
    <property type="entry name" value="GLL3100 PROTEIN"/>
    <property type="match status" value="1"/>
</dbReference>
<dbReference type="PATRIC" id="fig|251221.4.peg.3129"/>
<protein>
    <submittedName>
        <fullName evidence="3">Gll3100 protein</fullName>
    </submittedName>
</protein>
<dbReference type="Pfam" id="PF17396">
    <property type="entry name" value="DUF1611_N"/>
    <property type="match status" value="1"/>
</dbReference>
<gene>
    <name evidence="3" type="ordered locus">gll3100</name>
</gene>
<dbReference type="InParanoid" id="Q7NC79"/>
<evidence type="ECO:0000313" key="3">
    <source>
        <dbReference type="EMBL" id="BAC91041.1"/>
    </source>
</evidence>
<name>Q7NC79_GLOVI</name>
<evidence type="ECO:0000313" key="4">
    <source>
        <dbReference type="Proteomes" id="UP000000557"/>
    </source>
</evidence>
<dbReference type="STRING" id="251221.gene:10760605"/>
<dbReference type="InterPro" id="IPR035402">
    <property type="entry name" value="DgcN-like_N"/>
</dbReference>
<organism evidence="3 4">
    <name type="scientific">Gloeobacter violaceus (strain ATCC 29082 / PCC 7421)</name>
    <dbReference type="NCBI Taxonomy" id="251221"/>
    <lineage>
        <taxon>Bacteria</taxon>
        <taxon>Bacillati</taxon>
        <taxon>Cyanobacteriota</taxon>
        <taxon>Cyanophyceae</taxon>
        <taxon>Gloeobacterales</taxon>
        <taxon>Gloeobacteraceae</taxon>
        <taxon>Gloeobacter</taxon>
    </lineage>
</organism>
<dbReference type="OrthoDB" id="9778498at2"/>
<proteinExistence type="predicted"/>
<dbReference type="Proteomes" id="UP000000557">
    <property type="component" value="Chromosome"/>
</dbReference>
<dbReference type="InterPro" id="IPR011669">
    <property type="entry name" value="DgcN-like"/>
</dbReference>
<evidence type="ECO:0000259" key="2">
    <source>
        <dbReference type="Pfam" id="PF17396"/>
    </source>
</evidence>
<evidence type="ECO:0000259" key="1">
    <source>
        <dbReference type="Pfam" id="PF07755"/>
    </source>
</evidence>
<reference evidence="3 4" key="2">
    <citation type="journal article" date="2003" name="DNA Res.">
        <title>Complete genome structure of Gloeobacter violaceus PCC 7421, a cyanobacterium that lacks thylakoids (supplement).</title>
        <authorList>
            <person name="Nakamura Y."/>
            <person name="Kaneko T."/>
            <person name="Sato S."/>
            <person name="Mimuro M."/>
            <person name="Miyashita H."/>
            <person name="Tsuchiya T."/>
            <person name="Sasamoto S."/>
            <person name="Watanabe A."/>
            <person name="Kawashima K."/>
            <person name="Kishida Y."/>
            <person name="Kiyokawa C."/>
            <person name="Kohara M."/>
            <person name="Matsumoto M."/>
            <person name="Matsuno A."/>
            <person name="Nakazaki N."/>
            <person name="Shimpo S."/>
            <person name="Takeuchi C."/>
            <person name="Yamada M."/>
            <person name="Tabata S."/>
        </authorList>
    </citation>
    <scope>NUCLEOTIDE SEQUENCE [LARGE SCALE GENOMIC DNA]</scope>
    <source>
        <strain evidence="4">ATCC 29082 / PCC 7421</strain>
    </source>
</reference>
<dbReference type="Gene3D" id="3.40.50.300">
    <property type="entry name" value="P-loop containing nucleotide triphosphate hydrolases"/>
    <property type="match status" value="1"/>
</dbReference>
<dbReference type="KEGG" id="gvi:gll3100"/>
<feature type="domain" description="D-glutamate N-acetyltransferase-like N-terminal" evidence="2">
    <location>
        <begin position="44"/>
        <end position="140"/>
    </location>
</feature>
<dbReference type="InterPro" id="IPR035086">
    <property type="entry name" value="DgcN-like_C"/>
</dbReference>
<dbReference type="EMBL" id="BA000045">
    <property type="protein sequence ID" value="BAC91041.1"/>
    <property type="molecule type" value="Genomic_DNA"/>
</dbReference>
<dbReference type="Gene3D" id="3.40.50.720">
    <property type="entry name" value="NAD(P)-binding Rossmann-like Domain"/>
    <property type="match status" value="1"/>
</dbReference>
<feature type="domain" description="D-glutamate N-acetyltransferase-like C-terminal" evidence="1">
    <location>
        <begin position="147"/>
        <end position="346"/>
    </location>
</feature>
<dbReference type="PANTHER" id="PTHR40690:SF1">
    <property type="entry name" value="DUF1611 DOMAIN-CONTAINING PROTEIN"/>
    <property type="match status" value="1"/>
</dbReference>
<dbReference type="PIRSF" id="PIRSF026760">
    <property type="entry name" value="UCP026760"/>
    <property type="match status" value="1"/>
</dbReference>
<dbReference type="SUPFAM" id="SSF52540">
    <property type="entry name" value="P-loop containing nucleoside triphosphate hydrolases"/>
    <property type="match status" value="1"/>
</dbReference>
<dbReference type="Pfam" id="PF07755">
    <property type="entry name" value="DUF1611"/>
    <property type="match status" value="1"/>
</dbReference>
<dbReference type="EnsemblBacteria" id="BAC91041">
    <property type="protein sequence ID" value="BAC91041"/>
    <property type="gene ID" value="BAC91041"/>
</dbReference>
<dbReference type="AlphaFoldDB" id="Q7NC79"/>
<reference evidence="3 4" key="1">
    <citation type="journal article" date="2003" name="DNA Res.">
        <title>Complete genome structure of Gloeobacter violaceus PCC 7421, a cyanobacterium that lacks thylakoids.</title>
        <authorList>
            <person name="Nakamura Y."/>
            <person name="Kaneko T."/>
            <person name="Sato S."/>
            <person name="Mimuro M."/>
            <person name="Miyashita H."/>
            <person name="Tsuchiya T."/>
            <person name="Sasamoto S."/>
            <person name="Watanabe A."/>
            <person name="Kawashima K."/>
            <person name="Kishida Y."/>
            <person name="Kiyokawa C."/>
            <person name="Kohara M."/>
            <person name="Matsumoto M."/>
            <person name="Matsuno A."/>
            <person name="Nakazaki N."/>
            <person name="Shimpo S."/>
            <person name="Takeuchi C."/>
            <person name="Yamada M."/>
            <person name="Tabata S."/>
        </authorList>
    </citation>
    <scope>NUCLEOTIDE SEQUENCE [LARGE SCALE GENOMIC DNA]</scope>
    <source>
        <strain evidence="4">ATCC 29082 / PCC 7421</strain>
    </source>
</reference>
<keyword evidence="4" id="KW-1185">Reference proteome</keyword>
<sequence>MSDVDGTAIVICDGLYATGSGKTAHGLVREGERYKILAVIDEPTAGQDAGQALDDRHRNIPIYATIAQALAQLPVRPDYAVVGIATNGGKLTLSLRAQLREALEAGMHIVSGLHEYASDDATLAGTAKRLGLTITDIRKPKPKDQFHFWTGKIEALLTPRIAVLGTDCALGKRTTSRFLLDACTKAGIRTQLIFTGQTGWMQGAPCGFVLDSVVNDFVSGEIEHAILSCAERFAPQLILLEGQSALRNPAGPCGSEFILSGGARGVILQHAPGRLCFSGFEAQGIRIPPIAEEIALIELLGARVLAVTLNGEALTGDELIRAQKQLVEQLALPVVRPLEEGIGALVEPIRAFLRAETAR</sequence>